<proteinExistence type="predicted"/>
<reference evidence="2" key="1">
    <citation type="journal article" date="2019" name="Sci. Rep.">
        <title>Draft genome of Tanacetum cinerariifolium, the natural source of mosquito coil.</title>
        <authorList>
            <person name="Yamashiro T."/>
            <person name="Shiraishi A."/>
            <person name="Satake H."/>
            <person name="Nakayama K."/>
        </authorList>
    </citation>
    <scope>NUCLEOTIDE SEQUENCE</scope>
</reference>
<evidence type="ECO:0000313" key="2">
    <source>
        <dbReference type="EMBL" id="GEU73004.1"/>
    </source>
</evidence>
<comment type="caution">
    <text evidence="2">The sequence shown here is derived from an EMBL/GenBank/DDBJ whole genome shotgun (WGS) entry which is preliminary data.</text>
</comment>
<dbReference type="AlphaFoldDB" id="A0A6L2MKS9"/>
<feature type="region of interest" description="Disordered" evidence="1">
    <location>
        <begin position="674"/>
        <end position="696"/>
    </location>
</feature>
<name>A0A6L2MKS9_TANCI</name>
<gene>
    <name evidence="2" type="ORF">Tci_044982</name>
</gene>
<organism evidence="2">
    <name type="scientific">Tanacetum cinerariifolium</name>
    <name type="common">Dalmatian daisy</name>
    <name type="synonym">Chrysanthemum cinerariifolium</name>
    <dbReference type="NCBI Taxonomy" id="118510"/>
    <lineage>
        <taxon>Eukaryota</taxon>
        <taxon>Viridiplantae</taxon>
        <taxon>Streptophyta</taxon>
        <taxon>Embryophyta</taxon>
        <taxon>Tracheophyta</taxon>
        <taxon>Spermatophyta</taxon>
        <taxon>Magnoliopsida</taxon>
        <taxon>eudicotyledons</taxon>
        <taxon>Gunneridae</taxon>
        <taxon>Pentapetalae</taxon>
        <taxon>asterids</taxon>
        <taxon>campanulids</taxon>
        <taxon>Asterales</taxon>
        <taxon>Asteraceae</taxon>
        <taxon>Asteroideae</taxon>
        <taxon>Anthemideae</taxon>
        <taxon>Anthemidinae</taxon>
        <taxon>Tanacetum</taxon>
    </lineage>
</organism>
<evidence type="ECO:0000256" key="1">
    <source>
        <dbReference type="SAM" id="MobiDB-lite"/>
    </source>
</evidence>
<feature type="region of interest" description="Disordered" evidence="1">
    <location>
        <begin position="369"/>
        <end position="429"/>
    </location>
</feature>
<protein>
    <submittedName>
        <fullName evidence="2">Uncharacterized mitochondrial protein AtMg00810-like</fullName>
    </submittedName>
</protein>
<sequence>MKLNELMELCTSLQSRVIDLENTKTTQALEITSLKRRVKKVEKKQRSRAHKLKRLYKVSAASEVSVASIATTVSAAATITTDEITLAQALVEIKTSKPKAKGVELVECTSKRAGEELTQESSKKQKVDDDKETTELKKLMEIIPNIKEVVINVIPLAINFGVDDVKDFKEYTLRDYYCWLKTYYCWYKLKLLDDAAGLQVKKKEDGIFISQDKYVAKILRKFSLTDGQSASTPIDTKKPLLKDPDGEDVDTIVATSSTEAEYVATASCCAQKTNDVVRLQALIDRRKVIITKDTVRQALHLDDADSINCLPNKEIFKELARMRSLALTQKVFANIRRFGKGFSGMHTSLFEGMLVPHQVHDDIDAAAEDKDVAEPSPPSRTPATTPPPPQQEFIYSPQVAPTPPPSPHQSPIAQPSSPPQQQPSQPSHTTNIFMDLFNTLLETCTTLTKNVKNLEKDKIAQVLEITHLKQRVRRLEKKRKLKAFGLKRLKKVGIAQRVESSTDTVMDDQEDVSKQGEIAKIDADEDVTLEEVNADKDAEVQGRLEEFQAYVYHLDLEYAQKVLSMQDDEAEHAELKEASAPRRRRGVIIHDLEETATPLAIMHSEPMSKDKGKVILVEEPKPLKKQAHIEQDEAYARELKGQLNANINWNEVIEQHFNSIMAFLEKGEEDLEEEASKQSKKKSKTSKEKAAKKQKLNEEVKELKTHLQIVLNDEDDVYTEATPLALKVLVIDYQIHTDHNKPYYKIIRADGTHQVFLSFISLLRNFDREDLEMLWKIIQERFASSEPKNFSDDFLLNALKTMFEKPNVEANI</sequence>
<accession>A0A6L2MKS9</accession>
<feature type="compositionally biased region" description="Basic and acidic residues" evidence="1">
    <location>
        <begin position="685"/>
        <end position="696"/>
    </location>
</feature>
<dbReference type="EMBL" id="BKCJ010006605">
    <property type="protein sequence ID" value="GEU73004.1"/>
    <property type="molecule type" value="Genomic_DNA"/>
</dbReference>
<feature type="compositionally biased region" description="Pro residues" evidence="1">
    <location>
        <begin position="375"/>
        <end position="390"/>
    </location>
</feature>